<evidence type="ECO:0000313" key="1">
    <source>
        <dbReference type="EMBL" id="GJT43380.1"/>
    </source>
</evidence>
<dbReference type="EMBL" id="BQNB010015724">
    <property type="protein sequence ID" value="GJT43380.1"/>
    <property type="molecule type" value="Genomic_DNA"/>
</dbReference>
<reference evidence="1" key="1">
    <citation type="journal article" date="2022" name="Int. J. Mol. Sci.">
        <title>Draft Genome of Tanacetum Coccineum: Genomic Comparison of Closely Related Tanacetum-Family Plants.</title>
        <authorList>
            <person name="Yamashiro T."/>
            <person name="Shiraishi A."/>
            <person name="Nakayama K."/>
            <person name="Satake H."/>
        </authorList>
    </citation>
    <scope>NUCLEOTIDE SEQUENCE</scope>
</reference>
<comment type="caution">
    <text evidence="1">The sequence shown here is derived from an EMBL/GenBank/DDBJ whole genome shotgun (WGS) entry which is preliminary data.</text>
</comment>
<proteinExistence type="predicted"/>
<keyword evidence="2" id="KW-1185">Reference proteome</keyword>
<evidence type="ECO:0000313" key="2">
    <source>
        <dbReference type="Proteomes" id="UP001151760"/>
    </source>
</evidence>
<accession>A0ABQ5DW40</accession>
<dbReference type="Proteomes" id="UP001151760">
    <property type="component" value="Unassembled WGS sequence"/>
</dbReference>
<organism evidence="1 2">
    <name type="scientific">Tanacetum coccineum</name>
    <dbReference type="NCBI Taxonomy" id="301880"/>
    <lineage>
        <taxon>Eukaryota</taxon>
        <taxon>Viridiplantae</taxon>
        <taxon>Streptophyta</taxon>
        <taxon>Embryophyta</taxon>
        <taxon>Tracheophyta</taxon>
        <taxon>Spermatophyta</taxon>
        <taxon>Magnoliopsida</taxon>
        <taxon>eudicotyledons</taxon>
        <taxon>Gunneridae</taxon>
        <taxon>Pentapetalae</taxon>
        <taxon>asterids</taxon>
        <taxon>campanulids</taxon>
        <taxon>Asterales</taxon>
        <taxon>Asteraceae</taxon>
        <taxon>Asteroideae</taxon>
        <taxon>Anthemideae</taxon>
        <taxon>Anthemidinae</taxon>
        <taxon>Tanacetum</taxon>
    </lineage>
</organism>
<reference evidence="1" key="2">
    <citation type="submission" date="2022-01" db="EMBL/GenBank/DDBJ databases">
        <authorList>
            <person name="Yamashiro T."/>
            <person name="Shiraishi A."/>
            <person name="Satake H."/>
            <person name="Nakayama K."/>
        </authorList>
    </citation>
    <scope>NUCLEOTIDE SEQUENCE</scope>
</reference>
<gene>
    <name evidence="1" type="ORF">Tco_0952095</name>
</gene>
<protein>
    <submittedName>
        <fullName evidence="1">Uncharacterized protein</fullName>
    </submittedName>
</protein>
<sequence>MLSSESYLADFFVRDVSGDASFEKSWMNLLINFDSFMTYHVSKELHFCFISSCISFDADQYGAREIGDVPDTNSIANSISRFGDKPVKSSGNTSGMIIYL</sequence>
<name>A0ABQ5DW40_9ASTR</name>